<dbReference type="Pfam" id="PF07751">
    <property type="entry name" value="Abi_2"/>
    <property type="match status" value="1"/>
</dbReference>
<comment type="caution">
    <text evidence="1">The sequence shown here is derived from an EMBL/GenBank/DDBJ whole genome shotgun (WGS) entry which is preliminary data.</text>
</comment>
<organism evidence="1">
    <name type="scientific">bioreactor metagenome</name>
    <dbReference type="NCBI Taxonomy" id="1076179"/>
    <lineage>
        <taxon>unclassified sequences</taxon>
        <taxon>metagenomes</taxon>
        <taxon>ecological metagenomes</taxon>
    </lineage>
</organism>
<evidence type="ECO:0000313" key="1">
    <source>
        <dbReference type="EMBL" id="MPM24356.1"/>
    </source>
</evidence>
<dbReference type="EMBL" id="VSSQ01004245">
    <property type="protein sequence ID" value="MPM24356.1"/>
    <property type="molecule type" value="Genomic_DNA"/>
</dbReference>
<sequence>MKSRGLCFSTDESTKRYLEKENYYNIINGYKDLFLETRKTSITGEIYKDKAEFSEIKALYEFDFELKSIILKRILRVENTIKAILAYKFSEKYGHDNYMKMDNFHYKQGDAKSIKYVMDLITGVQGIIAKQVDKHESIKHYMIEYGYVPLWVLVNILPLGTISKFYSLMKQTDKQSISKEFKLTDAELVNILKNLTYCRNKCAHGERLYNFKSSAEIRANNIHKRLSIEKENGKLSQGTNDLLSVVISLKLLLSNKDFTKMIIEINNEIFNLRKELKVISINDVYKEMGFVENWLDISKD</sequence>
<evidence type="ECO:0008006" key="2">
    <source>
        <dbReference type="Google" id="ProtNLM"/>
    </source>
</evidence>
<dbReference type="InterPro" id="IPR011664">
    <property type="entry name" value="Abi_system_AbiD/AbiF-like"/>
</dbReference>
<dbReference type="PIRSF" id="PIRSF034934">
    <property type="entry name" value="AbiF_AbiD"/>
    <property type="match status" value="1"/>
</dbReference>
<dbReference type="InterPro" id="IPR017034">
    <property type="entry name" value="Abi_system_AbiD/AbiF"/>
</dbReference>
<reference evidence="1" key="1">
    <citation type="submission" date="2019-08" db="EMBL/GenBank/DDBJ databases">
        <authorList>
            <person name="Kucharzyk K."/>
            <person name="Murdoch R.W."/>
            <person name="Higgins S."/>
            <person name="Loffler F."/>
        </authorList>
    </citation>
    <scope>NUCLEOTIDE SEQUENCE</scope>
</reference>
<dbReference type="AlphaFoldDB" id="A0A644Y711"/>
<protein>
    <recommendedName>
        <fullName evidence="2">Abi-like protein</fullName>
    </recommendedName>
</protein>
<name>A0A644Y711_9ZZZZ</name>
<accession>A0A644Y711</accession>
<proteinExistence type="predicted"/>
<gene>
    <name evidence="1" type="ORF">SDC9_70838</name>
</gene>